<dbReference type="PANTHER" id="PTHR33639:SF2">
    <property type="entry name" value="DUF393 DOMAIN-CONTAINING PROTEIN"/>
    <property type="match status" value="1"/>
</dbReference>
<evidence type="ECO:0000313" key="2">
    <source>
        <dbReference type="Proteomes" id="UP000242258"/>
    </source>
</evidence>
<protein>
    <recommendedName>
        <fullName evidence="3">Thiol-disulfide oxidoreductase</fullName>
    </recommendedName>
</protein>
<dbReference type="PANTHER" id="PTHR33639">
    <property type="entry name" value="THIOL-DISULFIDE OXIDOREDUCTASE DCC"/>
    <property type="match status" value="1"/>
</dbReference>
<comment type="caution">
    <text evidence="1">The sequence shown here is derived from an EMBL/GenBank/DDBJ whole genome shotgun (WGS) entry which is preliminary data.</text>
</comment>
<gene>
    <name evidence="1" type="ORF">BI198_02250</name>
</gene>
<dbReference type="InterPro" id="IPR052927">
    <property type="entry name" value="DCC_oxidoreductase"/>
</dbReference>
<dbReference type="EMBL" id="MKEK01000001">
    <property type="protein sequence ID" value="OEY68520.1"/>
    <property type="molecule type" value="Genomic_DNA"/>
</dbReference>
<dbReference type="OrthoDB" id="9785438at2"/>
<proteinExistence type="predicted"/>
<dbReference type="InterPro" id="IPR007263">
    <property type="entry name" value="DCC1-like"/>
</dbReference>
<dbReference type="Pfam" id="PF04134">
    <property type="entry name" value="DCC1-like"/>
    <property type="match status" value="1"/>
</dbReference>
<dbReference type="RefSeq" id="WP_070048087.1">
    <property type="nucleotide sequence ID" value="NZ_CBCSDO010000001.1"/>
</dbReference>
<dbReference type="Proteomes" id="UP000242258">
    <property type="component" value="Unassembled WGS sequence"/>
</dbReference>
<organism evidence="1 2">
    <name type="scientific">Rheinheimera salexigens</name>
    <dbReference type="NCBI Taxonomy" id="1628148"/>
    <lineage>
        <taxon>Bacteria</taxon>
        <taxon>Pseudomonadati</taxon>
        <taxon>Pseudomonadota</taxon>
        <taxon>Gammaproteobacteria</taxon>
        <taxon>Chromatiales</taxon>
        <taxon>Chromatiaceae</taxon>
        <taxon>Rheinheimera</taxon>
    </lineage>
</organism>
<accession>A0A1E7Q323</accession>
<sequence length="145" mass="16572">MRSTTNKRPILLFDGVCNLCTGSVRFVIQRDPKKQFLFASLQSTVAKELLGLNTVKPTDYLGSIVLIDDDGIWFRSSAALRVAGRLTAGWPLLRLLLILPRPFRDWVYDFVGARRYRWFGRTEACWIPEQDVSDRFLDASSNTQS</sequence>
<dbReference type="STRING" id="1628148.BI198_02250"/>
<evidence type="ECO:0008006" key="3">
    <source>
        <dbReference type="Google" id="ProtNLM"/>
    </source>
</evidence>
<evidence type="ECO:0000313" key="1">
    <source>
        <dbReference type="EMBL" id="OEY68520.1"/>
    </source>
</evidence>
<dbReference type="AlphaFoldDB" id="A0A1E7Q323"/>
<keyword evidence="2" id="KW-1185">Reference proteome</keyword>
<reference evidence="2" key="1">
    <citation type="submission" date="2016-09" db="EMBL/GenBank/DDBJ databases">
        <authorList>
            <person name="Wan X."/>
            <person name="Hou S."/>
        </authorList>
    </citation>
    <scope>NUCLEOTIDE SEQUENCE [LARGE SCALE GENOMIC DNA]</scope>
    <source>
        <strain evidence="2">KH87</strain>
    </source>
</reference>
<dbReference type="GO" id="GO:0015035">
    <property type="term" value="F:protein-disulfide reductase activity"/>
    <property type="evidence" value="ECO:0007669"/>
    <property type="project" value="InterPro"/>
</dbReference>
<name>A0A1E7Q323_9GAMM</name>